<evidence type="ECO:0000256" key="1">
    <source>
        <dbReference type="SAM" id="SignalP"/>
    </source>
</evidence>
<dbReference type="AlphaFoldDB" id="A0A6F8PRG9"/>
<dbReference type="Proteomes" id="UP000501726">
    <property type="component" value="Chromosome"/>
</dbReference>
<proteinExistence type="predicted"/>
<dbReference type="RefSeq" id="WP_173269246.1">
    <property type="nucleotide sequence ID" value="NZ_AP021889.1"/>
</dbReference>
<organism evidence="2 3">
    <name type="scientific">Thiosulfatimonas sediminis</name>
    <dbReference type="NCBI Taxonomy" id="2675054"/>
    <lineage>
        <taxon>Bacteria</taxon>
        <taxon>Pseudomonadati</taxon>
        <taxon>Pseudomonadota</taxon>
        <taxon>Gammaproteobacteria</taxon>
        <taxon>Thiotrichales</taxon>
        <taxon>Piscirickettsiaceae</taxon>
        <taxon>Thiosulfatimonas</taxon>
    </lineage>
</organism>
<name>A0A6F8PRG9_9GAMM</name>
<keyword evidence="1" id="KW-0732">Signal</keyword>
<evidence type="ECO:0008006" key="4">
    <source>
        <dbReference type="Google" id="ProtNLM"/>
    </source>
</evidence>
<reference evidence="3" key="1">
    <citation type="submission" date="2019-11" db="EMBL/GenBank/DDBJ databases">
        <title>Isolation and characterization of two novel species in the genus Thiomicrorhabdus.</title>
        <authorList>
            <person name="Mochizuki J."/>
            <person name="Kojima H."/>
            <person name="Fukui M."/>
        </authorList>
    </citation>
    <scope>NUCLEOTIDE SEQUENCE [LARGE SCALE GENOMIC DNA]</scope>
    <source>
        <strain evidence="3">aks77</strain>
    </source>
</reference>
<accession>A0A6F8PRG9</accession>
<protein>
    <recommendedName>
        <fullName evidence="4">Outer membrane protein beta-barrel domain-containing protein</fullName>
    </recommendedName>
</protein>
<evidence type="ECO:0000313" key="2">
    <source>
        <dbReference type="EMBL" id="BBP44721.1"/>
    </source>
</evidence>
<dbReference type="EMBL" id="AP021889">
    <property type="protein sequence ID" value="BBP44721.1"/>
    <property type="molecule type" value="Genomic_DNA"/>
</dbReference>
<feature type="signal peptide" evidence="1">
    <location>
        <begin position="1"/>
        <end position="20"/>
    </location>
</feature>
<evidence type="ECO:0000313" key="3">
    <source>
        <dbReference type="Proteomes" id="UP000501726"/>
    </source>
</evidence>
<keyword evidence="3" id="KW-1185">Reference proteome</keyword>
<gene>
    <name evidence="2" type="ORF">THMIRHAS_00940</name>
</gene>
<feature type="chain" id="PRO_5026239666" description="Outer membrane protein beta-barrel domain-containing protein" evidence="1">
    <location>
        <begin position="21"/>
        <end position="169"/>
    </location>
</feature>
<sequence length="169" mass="17869">MKHFFALTVVLAGSLSVAKAADPYFGIGFHPNPESKTIGDVDYESEVFLTAKLGQSKSFGYLGWFIEGGLTPTAVNENGSTDSSYLDYTTFGAGLDLQLGASGLSLFAGGGMSWSKASIKINGVKYSTEEEIEETYYNGGIGYTFDSGFGVEGSVNSVTGYGVGLHKKF</sequence>
<dbReference type="KEGG" id="tse:THMIRHAS_00940"/>